<dbReference type="Proteomes" id="UP000002424">
    <property type="component" value="Chromosome"/>
</dbReference>
<dbReference type="Pfam" id="PF11454">
    <property type="entry name" value="DUF3016"/>
    <property type="match status" value="1"/>
</dbReference>
<dbReference type="GeneID" id="88186544"/>
<dbReference type="EMBL" id="CP001157">
    <property type="protein sequence ID" value="ACO79693.1"/>
    <property type="molecule type" value="Genomic_DNA"/>
</dbReference>
<protein>
    <recommendedName>
        <fullName evidence="3">DUF3016 domain-containing protein</fullName>
    </recommendedName>
</protein>
<dbReference type="HOGENOM" id="CLU_100616_1_0_6"/>
<dbReference type="OrthoDB" id="195620at2"/>
<dbReference type="InterPro" id="IPR021557">
    <property type="entry name" value="DUF3016"/>
</dbReference>
<sequence>MRSILFAALTTLDLAVGGSRPIAAEPRVTVEFTQPENFRDATLSGRHRGADERVLNELRTSFEYLGERYLAPGLSLHVEVTDIDLAGRHEPWWRSQGYDMRVMREIDWPSINLNYELRRNGTVIASEKARITDPSYLQHPGRHGYGIRDPLYAEKYMLDLWFRQRFIDR</sequence>
<proteinExistence type="predicted"/>
<evidence type="ECO:0000313" key="2">
    <source>
        <dbReference type="Proteomes" id="UP000002424"/>
    </source>
</evidence>
<reference evidence="1 2" key="1">
    <citation type="journal article" date="2009" name="J. Bacteriol.">
        <title>Genome sequence of Azotobacter vinelandii, an obligate aerobe specialized to support diverse anaerobic metabolic processes.</title>
        <authorList>
            <person name="Setubal J.C."/>
            <person name="dos Santos P."/>
            <person name="Goldman B.S."/>
            <person name="Ertesvag H."/>
            <person name="Espin G."/>
            <person name="Rubio L.M."/>
            <person name="Valla S."/>
            <person name="Almeida N.F."/>
            <person name="Balasubramanian D."/>
            <person name="Cromes L."/>
            <person name="Curatti L."/>
            <person name="Du Z."/>
            <person name="Godsy E."/>
            <person name="Goodner B."/>
            <person name="Hellner-Burris K."/>
            <person name="Hernandez J.A."/>
            <person name="Houmiel K."/>
            <person name="Imperial J."/>
            <person name="Kennedy C."/>
            <person name="Larson T.J."/>
            <person name="Latreille P."/>
            <person name="Ligon L.S."/>
            <person name="Lu J."/>
            <person name="Maerk M."/>
            <person name="Miller N.M."/>
            <person name="Norton S."/>
            <person name="O'Carroll I.P."/>
            <person name="Paulsen I."/>
            <person name="Raulfs E.C."/>
            <person name="Roemer R."/>
            <person name="Rosser J."/>
            <person name="Segura D."/>
            <person name="Slater S."/>
            <person name="Stricklin S.L."/>
            <person name="Studholme D.J."/>
            <person name="Sun J."/>
            <person name="Viana C.J."/>
            <person name="Wallin E."/>
            <person name="Wang B."/>
            <person name="Wheeler C."/>
            <person name="Zhu H."/>
            <person name="Dean D.R."/>
            <person name="Dixon R."/>
            <person name="Wood D."/>
        </authorList>
    </citation>
    <scope>NUCLEOTIDE SEQUENCE [LARGE SCALE GENOMIC DNA]</scope>
    <source>
        <strain evidence="2">DJ / ATCC BAA-1303</strain>
    </source>
</reference>
<evidence type="ECO:0008006" key="3">
    <source>
        <dbReference type="Google" id="ProtNLM"/>
    </source>
</evidence>
<dbReference type="EnsemblBacteria" id="ACO79693">
    <property type="protein sequence ID" value="ACO79693"/>
    <property type="gene ID" value="Avin_35440"/>
</dbReference>
<accession>C1DR35</accession>
<organism evidence="1 2">
    <name type="scientific">Azotobacter vinelandii (strain DJ / ATCC BAA-1303)</name>
    <dbReference type="NCBI Taxonomy" id="322710"/>
    <lineage>
        <taxon>Bacteria</taxon>
        <taxon>Pseudomonadati</taxon>
        <taxon>Pseudomonadota</taxon>
        <taxon>Gammaproteobacteria</taxon>
        <taxon>Pseudomonadales</taxon>
        <taxon>Pseudomonadaceae</taxon>
        <taxon>Azotobacter</taxon>
    </lineage>
</organism>
<gene>
    <name evidence="1" type="ordered locus">Avin_35440</name>
</gene>
<dbReference type="KEGG" id="avn:Avin_35440"/>
<evidence type="ECO:0000313" key="1">
    <source>
        <dbReference type="EMBL" id="ACO79693.1"/>
    </source>
</evidence>
<name>C1DR35_AZOVD</name>
<dbReference type="AlphaFoldDB" id="C1DR35"/>
<keyword evidence="2" id="KW-1185">Reference proteome</keyword>
<dbReference type="RefSeq" id="WP_012702073.1">
    <property type="nucleotide sequence ID" value="NC_012560.1"/>
</dbReference>